<dbReference type="NCBIfam" id="TIGR04183">
    <property type="entry name" value="Por_Secre_tail"/>
    <property type="match status" value="1"/>
</dbReference>
<feature type="signal peptide" evidence="2">
    <location>
        <begin position="1"/>
        <end position="32"/>
    </location>
</feature>
<dbReference type="SUPFAM" id="SSF49899">
    <property type="entry name" value="Concanavalin A-like lectins/glucanases"/>
    <property type="match status" value="1"/>
</dbReference>
<organism evidence="4 5">
    <name type="scientific">Brumimicrobium glaciale</name>
    <dbReference type="NCBI Taxonomy" id="200475"/>
    <lineage>
        <taxon>Bacteria</taxon>
        <taxon>Pseudomonadati</taxon>
        <taxon>Bacteroidota</taxon>
        <taxon>Flavobacteriia</taxon>
        <taxon>Flavobacteriales</taxon>
        <taxon>Crocinitomicaceae</taxon>
        <taxon>Brumimicrobium</taxon>
    </lineage>
</organism>
<evidence type="ECO:0000313" key="5">
    <source>
        <dbReference type="Proteomes" id="UP000293952"/>
    </source>
</evidence>
<proteinExistence type="predicted"/>
<sequence>MKILHNCLKNHNKNYAVWRYMFVVLLVFATHAQTTAQTMMPLPNFGNTYSGSVRGYWFTAPTSFIITGVRVPADAGPGTQNIHIMKINDATPVTYATSSTNFTTLSYIQGAPNNVIQSVNILVNQGDIIGILGQAGTSNSYSVTGGPYPSTILGQSLTLNRLIYQGNITAGPAPNYSWEPGSGAISRVEMYYTSPAPCTGTPSGGTAIAPSLACGAFGLSLSGSTPAAGITYQWLSAPTATGPWTPIAGATSPNETITQTASTHYKCEVTCSNSSLLDSSTAIFVQSPPMIAPFYEGFNNASQPQCWDNLSADPSTSVNNFWNFNDQGDYAAANNGRNAGEFVKVDGNSPYGDSVMLITPQIDISQLATPYLSFEWFSNNTNNPGDNVPLIIEVYDGTSWTLLDTLRGDSPDWEFVNYDLSPFIGNIIQVRFMVNKTLTTSFSYYNDILLDDVRIDDCISLGGVDGSFDICRLDSNVNLNDNIIVKPNGGGEWSFPSQQSFISQDSILGVTYLPAGSYEIFYVERYVCYDTTTATINVFKPSSAGFDGADTVCKNEPINLFGALTGNVDTSGDWFDFTNTMLPNSQPKAEPIPGNYNYFYVANNGVCPADSSIVTIKVLDTCDFLSLGEELFTDISVYPNPATSQLNIVNPSSAAALRVEMFDMNGRTVLIENKALNNASEATLAIDHLEKGIYTLRVYNSDGQKTFKIVKQ</sequence>
<evidence type="ECO:0000259" key="3">
    <source>
        <dbReference type="Pfam" id="PF18962"/>
    </source>
</evidence>
<dbReference type="EMBL" id="SETE01000003">
    <property type="protein sequence ID" value="RYM33813.1"/>
    <property type="molecule type" value="Genomic_DNA"/>
</dbReference>
<dbReference type="InterPro" id="IPR013320">
    <property type="entry name" value="ConA-like_dom_sf"/>
</dbReference>
<evidence type="ECO:0000256" key="1">
    <source>
        <dbReference type="ARBA" id="ARBA00022729"/>
    </source>
</evidence>
<dbReference type="Gene3D" id="2.60.120.200">
    <property type="match status" value="1"/>
</dbReference>
<reference evidence="4 5" key="1">
    <citation type="submission" date="2019-02" db="EMBL/GenBank/DDBJ databases">
        <title>Genome sequence of the sea-ice species Brumimicrobium glaciale.</title>
        <authorList>
            <person name="Bowman J.P."/>
        </authorList>
    </citation>
    <scope>NUCLEOTIDE SEQUENCE [LARGE SCALE GENOMIC DNA]</scope>
    <source>
        <strain evidence="4 5">IC156</strain>
    </source>
</reference>
<accession>A0A4Q4KKD0</accession>
<dbReference type="AlphaFoldDB" id="A0A4Q4KKD0"/>
<dbReference type="InterPro" id="IPR026444">
    <property type="entry name" value="Secre_tail"/>
</dbReference>
<feature type="chain" id="PRO_5020757805" evidence="2">
    <location>
        <begin position="33"/>
        <end position="712"/>
    </location>
</feature>
<name>A0A4Q4KKD0_9FLAO</name>
<comment type="caution">
    <text evidence="4">The sequence shown here is derived from an EMBL/GenBank/DDBJ whole genome shotgun (WGS) entry which is preliminary data.</text>
</comment>
<evidence type="ECO:0000313" key="4">
    <source>
        <dbReference type="EMBL" id="RYM33813.1"/>
    </source>
</evidence>
<feature type="domain" description="Secretion system C-terminal sorting" evidence="3">
    <location>
        <begin position="637"/>
        <end position="709"/>
    </location>
</feature>
<dbReference type="RefSeq" id="WP_130093254.1">
    <property type="nucleotide sequence ID" value="NZ_SETE01000003.1"/>
</dbReference>
<dbReference type="Pfam" id="PF18962">
    <property type="entry name" value="Por_Secre_tail"/>
    <property type="match status" value="1"/>
</dbReference>
<dbReference type="Proteomes" id="UP000293952">
    <property type="component" value="Unassembled WGS sequence"/>
</dbReference>
<dbReference type="GO" id="GO:0005975">
    <property type="term" value="P:carbohydrate metabolic process"/>
    <property type="evidence" value="ECO:0007669"/>
    <property type="project" value="UniProtKB-ARBA"/>
</dbReference>
<evidence type="ECO:0000256" key="2">
    <source>
        <dbReference type="SAM" id="SignalP"/>
    </source>
</evidence>
<keyword evidence="1 2" id="KW-0732">Signal</keyword>
<dbReference type="OrthoDB" id="5381604at2"/>
<dbReference type="GO" id="GO:0004553">
    <property type="term" value="F:hydrolase activity, hydrolyzing O-glycosyl compounds"/>
    <property type="evidence" value="ECO:0007669"/>
    <property type="project" value="UniProtKB-ARBA"/>
</dbReference>
<gene>
    <name evidence="4" type="ORF">ERX46_07545</name>
</gene>
<protein>
    <submittedName>
        <fullName evidence="4">T9SS type A sorting domain-containing protein</fullName>
    </submittedName>
</protein>
<keyword evidence="5" id="KW-1185">Reference proteome</keyword>